<dbReference type="EMBL" id="PJKA01000003">
    <property type="protein sequence ID" value="PNC19776.1"/>
    <property type="molecule type" value="Genomic_DNA"/>
</dbReference>
<dbReference type="PROSITE" id="PS00189">
    <property type="entry name" value="LIPOYL"/>
    <property type="match status" value="1"/>
</dbReference>
<sequence>MHDVPENLLYSKDHEWVEIDGDIGTIGISDHAQAELSDVVFVDLPEVGATVAAGDPVAVVESVKAASDVYTPVSGEILEVNEELSNDPSLINSDPYGAGWLYKIRLDVPTETEDMMNATDYEEYCS</sequence>
<accession>A0A2N8HG80</accession>
<dbReference type="PANTHER" id="PTHR11715">
    <property type="entry name" value="GLYCINE CLEAVAGE SYSTEM H PROTEIN"/>
    <property type="match status" value="1"/>
</dbReference>
<evidence type="ECO:0000259" key="5">
    <source>
        <dbReference type="PROSITE" id="PS50968"/>
    </source>
</evidence>
<dbReference type="PANTHER" id="PTHR11715:SF3">
    <property type="entry name" value="GLYCINE CLEAVAGE SYSTEM H PROTEIN-RELATED"/>
    <property type="match status" value="1"/>
</dbReference>
<comment type="function">
    <text evidence="3">The glycine cleavage system catalyzes the degradation of glycine. The H protein shuttles the methylamine group of glycine from the P protein to the T protein.</text>
</comment>
<organism evidence="6 7">
    <name type="scientific">Akkermansia muciniphila</name>
    <dbReference type="NCBI Taxonomy" id="239935"/>
    <lineage>
        <taxon>Bacteria</taxon>
        <taxon>Pseudomonadati</taxon>
        <taxon>Verrucomicrobiota</taxon>
        <taxon>Verrucomicrobiia</taxon>
        <taxon>Verrucomicrobiales</taxon>
        <taxon>Akkermansiaceae</taxon>
        <taxon>Akkermansia</taxon>
    </lineage>
</organism>
<dbReference type="InterPro" id="IPR003016">
    <property type="entry name" value="2-oxoA_DH_lipoyl-BS"/>
</dbReference>
<comment type="subunit">
    <text evidence="3">The glycine cleavage system is composed of four proteins: P, T, L and H.</text>
</comment>
<dbReference type="NCBIfam" id="TIGR00527">
    <property type="entry name" value="gcvH"/>
    <property type="match status" value="1"/>
</dbReference>
<dbReference type="InterPro" id="IPR011053">
    <property type="entry name" value="Single_hybrid_motif"/>
</dbReference>
<comment type="similarity">
    <text evidence="1 3">Belongs to the GcvH family.</text>
</comment>
<dbReference type="RefSeq" id="WP_102711966.1">
    <property type="nucleotide sequence ID" value="NZ_CABMLK010000002.1"/>
</dbReference>
<proteinExistence type="inferred from homology"/>
<comment type="cofactor">
    <cofactor evidence="3">
        <name>(R)-lipoate</name>
        <dbReference type="ChEBI" id="CHEBI:83088"/>
    </cofactor>
    <text evidence="3">Binds 1 lipoyl cofactor covalently.</text>
</comment>
<evidence type="ECO:0000313" key="7">
    <source>
        <dbReference type="Proteomes" id="UP000236000"/>
    </source>
</evidence>
<dbReference type="InterPro" id="IPR002930">
    <property type="entry name" value="GCV_H"/>
</dbReference>
<dbReference type="SUPFAM" id="SSF51230">
    <property type="entry name" value="Single hybrid motif"/>
    <property type="match status" value="1"/>
</dbReference>
<evidence type="ECO:0000256" key="4">
    <source>
        <dbReference type="PIRSR" id="PIRSR617453-50"/>
    </source>
</evidence>
<keyword evidence="2 3" id="KW-0450">Lipoyl</keyword>
<gene>
    <name evidence="3 6" type="primary">gcvH</name>
    <name evidence="6" type="ORF">CXU22_01835</name>
</gene>
<dbReference type="GO" id="GO:0005829">
    <property type="term" value="C:cytosol"/>
    <property type="evidence" value="ECO:0007669"/>
    <property type="project" value="TreeGrafter"/>
</dbReference>
<dbReference type="NCBIfam" id="NF002270">
    <property type="entry name" value="PRK01202.1"/>
    <property type="match status" value="1"/>
</dbReference>
<evidence type="ECO:0000256" key="1">
    <source>
        <dbReference type="ARBA" id="ARBA00009249"/>
    </source>
</evidence>
<reference evidence="6 7" key="1">
    <citation type="journal article" date="2017" name="BMC Genomics">
        <title>Genome sequencing of 39 Akkermansia muciniphila isolates reveals its population structure, genomic and functional diverisity, and global distribution in mammalian gut microbiotas.</title>
        <authorList>
            <person name="Guo X."/>
            <person name="Li S."/>
            <person name="Zhang J."/>
            <person name="Wu F."/>
            <person name="Li X."/>
            <person name="Wu D."/>
            <person name="Zhang M."/>
            <person name="Ou Z."/>
            <person name="Jie Z."/>
            <person name="Yan Q."/>
            <person name="Li P."/>
            <person name="Yi J."/>
            <person name="Peng Y."/>
        </authorList>
    </citation>
    <scope>NUCLEOTIDE SEQUENCE [LARGE SCALE GENOMIC DNA]</scope>
    <source>
        <strain evidence="6 7">GP24</strain>
    </source>
</reference>
<dbReference type="OrthoDB" id="9796712at2"/>
<dbReference type="InterPro" id="IPR033753">
    <property type="entry name" value="GCV_H/Fam206"/>
</dbReference>
<feature type="modified residue" description="N6-lipoyllysine" evidence="3 4">
    <location>
        <position position="64"/>
    </location>
</feature>
<dbReference type="AlphaFoldDB" id="A0A2N8HG80"/>
<dbReference type="GO" id="GO:0019464">
    <property type="term" value="P:glycine decarboxylation via glycine cleavage system"/>
    <property type="evidence" value="ECO:0007669"/>
    <property type="project" value="UniProtKB-UniRule"/>
</dbReference>
<dbReference type="Proteomes" id="UP000236000">
    <property type="component" value="Unassembled WGS sequence"/>
</dbReference>
<dbReference type="Gene3D" id="2.40.50.100">
    <property type="match status" value="1"/>
</dbReference>
<dbReference type="GO" id="GO:0005960">
    <property type="term" value="C:glycine cleavage complex"/>
    <property type="evidence" value="ECO:0007669"/>
    <property type="project" value="InterPro"/>
</dbReference>
<feature type="domain" description="Lipoyl-binding" evidence="5">
    <location>
        <begin position="23"/>
        <end position="105"/>
    </location>
</feature>
<dbReference type="InterPro" id="IPR000089">
    <property type="entry name" value="Biotin_lipoyl"/>
</dbReference>
<protein>
    <recommendedName>
        <fullName evidence="3">Glycine cleavage system H protein</fullName>
    </recommendedName>
</protein>
<name>A0A2N8HG80_9BACT</name>
<evidence type="ECO:0000256" key="3">
    <source>
        <dbReference type="HAMAP-Rule" id="MF_00272"/>
    </source>
</evidence>
<evidence type="ECO:0000313" key="6">
    <source>
        <dbReference type="EMBL" id="PNC19776.1"/>
    </source>
</evidence>
<dbReference type="Pfam" id="PF01597">
    <property type="entry name" value="GCV_H"/>
    <property type="match status" value="1"/>
</dbReference>
<dbReference type="PROSITE" id="PS50968">
    <property type="entry name" value="BIOTINYL_LIPOYL"/>
    <property type="match status" value="1"/>
</dbReference>
<dbReference type="InterPro" id="IPR017453">
    <property type="entry name" value="GCV_H_sub"/>
</dbReference>
<dbReference type="GO" id="GO:0009249">
    <property type="term" value="P:protein lipoylation"/>
    <property type="evidence" value="ECO:0007669"/>
    <property type="project" value="TreeGrafter"/>
</dbReference>
<dbReference type="CDD" id="cd06848">
    <property type="entry name" value="GCS_H"/>
    <property type="match status" value="1"/>
</dbReference>
<evidence type="ECO:0000256" key="2">
    <source>
        <dbReference type="ARBA" id="ARBA00022823"/>
    </source>
</evidence>
<dbReference type="HAMAP" id="MF_00272">
    <property type="entry name" value="GcvH"/>
    <property type="match status" value="1"/>
</dbReference>
<comment type="caution">
    <text evidence="6">The sequence shown here is derived from an EMBL/GenBank/DDBJ whole genome shotgun (WGS) entry which is preliminary data.</text>
</comment>